<dbReference type="RefSeq" id="WP_382381345.1">
    <property type="nucleotide sequence ID" value="NZ_JBHMEZ010000003.1"/>
</dbReference>
<evidence type="ECO:0000313" key="2">
    <source>
        <dbReference type="Proteomes" id="UP001589605"/>
    </source>
</evidence>
<evidence type="ECO:0000313" key="1">
    <source>
        <dbReference type="EMBL" id="MFB9052205.1"/>
    </source>
</evidence>
<protein>
    <submittedName>
        <fullName evidence="1">DUF4270 family protein</fullName>
    </submittedName>
</protein>
<keyword evidence="2" id="KW-1185">Reference proteome</keyword>
<sequence>MNSIFFRTLLGACCFMMLLESCDSEATSVIGEDWIDNGTKVFYIDTFTVNTSTYKFDSIVVTTPSRYLLGGYTDPTFGHIKTTPYFELNSGSLYIDSDAVYDSVALLLDYTDYYYNDTIPTQKFNVYEVLETITPDEDYFYNTTTFKTDPTSIGSAQFSPTPIRSDSIHFTLHSDFGKQIFDDIQDNEINNSTEFLDKYKGIMIEADDANTTVIGISTTSKLRLYYSIANEDDTEDGYYDISINTSNSFNNITSDFSTTVFNTLEDQTDEVPSPLADNLSFIQAGSGLATRIDIPFIERINTLDGSGSIMDANLRISLKKNSSTDNLNTRDSLNVYIIDQKSEIVTTLIDYTGSTVYGRKLTDEFDSNYTTYTIPLKYFLDLKLNATNTSNLFLGITSQGFTDSVDRYILEGEGSEEKDLKTYLELNYALYNEY</sequence>
<gene>
    <name evidence="1" type="ORF">ACFFVB_03865</name>
</gene>
<dbReference type="Proteomes" id="UP001589605">
    <property type="component" value="Unassembled WGS sequence"/>
</dbReference>
<reference evidence="1 2" key="1">
    <citation type="submission" date="2024-09" db="EMBL/GenBank/DDBJ databases">
        <authorList>
            <person name="Sun Q."/>
            <person name="Mori K."/>
        </authorList>
    </citation>
    <scope>NUCLEOTIDE SEQUENCE [LARGE SCALE GENOMIC DNA]</scope>
    <source>
        <strain evidence="1 2">CECT 8286</strain>
    </source>
</reference>
<dbReference type="InterPro" id="IPR025366">
    <property type="entry name" value="DUF4270"/>
</dbReference>
<dbReference type="EMBL" id="JBHMEZ010000003">
    <property type="protein sequence ID" value="MFB9052205.1"/>
    <property type="molecule type" value="Genomic_DNA"/>
</dbReference>
<organism evidence="1 2">
    <name type="scientific">Formosa undariae</name>
    <dbReference type="NCBI Taxonomy" id="1325436"/>
    <lineage>
        <taxon>Bacteria</taxon>
        <taxon>Pseudomonadati</taxon>
        <taxon>Bacteroidota</taxon>
        <taxon>Flavobacteriia</taxon>
        <taxon>Flavobacteriales</taxon>
        <taxon>Flavobacteriaceae</taxon>
        <taxon>Formosa</taxon>
    </lineage>
</organism>
<accession>A0ABV5EYJ7</accession>
<name>A0ABV5EYJ7_9FLAO</name>
<dbReference type="Pfam" id="PF14092">
    <property type="entry name" value="DUF4270"/>
    <property type="match status" value="1"/>
</dbReference>
<comment type="caution">
    <text evidence="1">The sequence shown here is derived from an EMBL/GenBank/DDBJ whole genome shotgun (WGS) entry which is preliminary data.</text>
</comment>
<proteinExistence type="predicted"/>